<dbReference type="Pfam" id="PF01535">
    <property type="entry name" value="PPR"/>
    <property type="match status" value="4"/>
</dbReference>
<dbReference type="FunFam" id="1.25.40.10:FF:000277">
    <property type="entry name" value="Pentatricopeptide repeat-containing protein, mitochondrial"/>
    <property type="match status" value="1"/>
</dbReference>
<dbReference type="Gene3D" id="1.25.40.10">
    <property type="entry name" value="Tetratricopeptide repeat domain"/>
    <property type="match status" value="3"/>
</dbReference>
<dbReference type="OrthoDB" id="772730at2759"/>
<organism evidence="4 5">
    <name type="scientific">Nyssa sinensis</name>
    <dbReference type="NCBI Taxonomy" id="561372"/>
    <lineage>
        <taxon>Eukaryota</taxon>
        <taxon>Viridiplantae</taxon>
        <taxon>Streptophyta</taxon>
        <taxon>Embryophyta</taxon>
        <taxon>Tracheophyta</taxon>
        <taxon>Spermatophyta</taxon>
        <taxon>Magnoliopsida</taxon>
        <taxon>eudicotyledons</taxon>
        <taxon>Gunneridae</taxon>
        <taxon>Pentapetalae</taxon>
        <taxon>asterids</taxon>
        <taxon>Cornales</taxon>
        <taxon>Nyssaceae</taxon>
        <taxon>Nyssa</taxon>
    </lineage>
</organism>
<feature type="repeat" description="PPR" evidence="3">
    <location>
        <begin position="74"/>
        <end position="108"/>
    </location>
</feature>
<dbReference type="AlphaFoldDB" id="A0A5J4ZR61"/>
<dbReference type="NCBIfam" id="TIGR00756">
    <property type="entry name" value="PPR"/>
    <property type="match status" value="6"/>
</dbReference>
<dbReference type="GO" id="GO:0003723">
    <property type="term" value="F:RNA binding"/>
    <property type="evidence" value="ECO:0007669"/>
    <property type="project" value="InterPro"/>
</dbReference>
<keyword evidence="5" id="KW-1185">Reference proteome</keyword>
<dbReference type="InterPro" id="IPR011990">
    <property type="entry name" value="TPR-like_helical_dom_sf"/>
</dbReference>
<reference evidence="4 5" key="1">
    <citation type="submission" date="2019-09" db="EMBL/GenBank/DDBJ databases">
        <title>A chromosome-level genome assembly of the Chinese tupelo Nyssa sinensis.</title>
        <authorList>
            <person name="Yang X."/>
            <person name="Kang M."/>
            <person name="Yang Y."/>
            <person name="Xiong H."/>
            <person name="Wang M."/>
            <person name="Zhang Z."/>
            <person name="Wang Z."/>
            <person name="Wu H."/>
            <person name="Ma T."/>
            <person name="Liu J."/>
            <person name="Xi Z."/>
        </authorList>
    </citation>
    <scope>NUCLEOTIDE SEQUENCE [LARGE SCALE GENOMIC DNA]</scope>
    <source>
        <strain evidence="4">J267</strain>
        <tissue evidence="4">Leaf</tissue>
    </source>
</reference>
<dbReference type="EMBL" id="CM018049">
    <property type="protein sequence ID" value="KAA8520509.1"/>
    <property type="molecule type" value="Genomic_DNA"/>
</dbReference>
<dbReference type="Pfam" id="PF20431">
    <property type="entry name" value="E_motif"/>
    <property type="match status" value="1"/>
</dbReference>
<feature type="repeat" description="PPR" evidence="3">
    <location>
        <begin position="238"/>
        <end position="272"/>
    </location>
</feature>
<evidence type="ECO:0000256" key="2">
    <source>
        <dbReference type="ARBA" id="ARBA00061659"/>
    </source>
</evidence>
<feature type="repeat" description="PPR" evidence="3">
    <location>
        <begin position="136"/>
        <end position="171"/>
    </location>
</feature>
<dbReference type="Pfam" id="PF13041">
    <property type="entry name" value="PPR_2"/>
    <property type="match status" value="2"/>
</dbReference>
<evidence type="ECO:0000313" key="4">
    <source>
        <dbReference type="EMBL" id="KAA8520509.1"/>
    </source>
</evidence>
<evidence type="ECO:0000256" key="3">
    <source>
        <dbReference type="PROSITE-ProRule" id="PRU00708"/>
    </source>
</evidence>
<protein>
    <recommendedName>
        <fullName evidence="6">Pentatricopeptide repeat-containing protein</fullName>
    </recommendedName>
</protein>
<dbReference type="InterPro" id="IPR002885">
    <property type="entry name" value="PPR_rpt"/>
</dbReference>
<dbReference type="InterPro" id="IPR046848">
    <property type="entry name" value="E_motif"/>
</dbReference>
<feature type="repeat" description="PPR" evidence="3">
    <location>
        <begin position="9"/>
        <end position="39"/>
    </location>
</feature>
<keyword evidence="1" id="KW-0677">Repeat</keyword>
<dbReference type="PANTHER" id="PTHR47926:SF456">
    <property type="entry name" value="PENTATRICOPEPTIDE REPEAT-CONTAINING PROTEIN ELI1, CHLOROPLASTIC"/>
    <property type="match status" value="1"/>
</dbReference>
<evidence type="ECO:0008006" key="6">
    <source>
        <dbReference type="Google" id="ProtNLM"/>
    </source>
</evidence>
<accession>A0A5J4ZR61</accession>
<dbReference type="GO" id="GO:0016556">
    <property type="term" value="P:mRNA modification"/>
    <property type="evidence" value="ECO:0007669"/>
    <property type="project" value="UniProtKB-ARBA"/>
</dbReference>
<dbReference type="PANTHER" id="PTHR47926">
    <property type="entry name" value="PENTATRICOPEPTIDE REPEAT-CONTAINING PROTEIN"/>
    <property type="match status" value="1"/>
</dbReference>
<name>A0A5J4ZR61_9ASTE</name>
<dbReference type="PROSITE" id="PS51375">
    <property type="entry name" value="PPR"/>
    <property type="match status" value="4"/>
</dbReference>
<evidence type="ECO:0000313" key="5">
    <source>
        <dbReference type="Proteomes" id="UP000325577"/>
    </source>
</evidence>
<dbReference type="GO" id="GO:0005737">
    <property type="term" value="C:cytoplasm"/>
    <property type="evidence" value="ECO:0007669"/>
    <property type="project" value="UniProtKB-ARBA"/>
</dbReference>
<gene>
    <name evidence="4" type="ORF">F0562_014765</name>
</gene>
<evidence type="ECO:0000256" key="1">
    <source>
        <dbReference type="ARBA" id="ARBA00022737"/>
    </source>
</evidence>
<dbReference type="Proteomes" id="UP000325577">
    <property type="component" value="Linkage Group LG6"/>
</dbReference>
<comment type="similarity">
    <text evidence="2">Belongs to the PPR family. PCMP-E subfamily.</text>
</comment>
<sequence>MFDIMPKRDSVSFNSMIDGYVKFGMVNVARELFDFMPLEMRNLISWNSIICGYAQSVDGFKLAWDLFETMPARDLVSWNLMIGGCVNCGKMEVAHALFNQMPVRDVVSWANMIHGYAKLGSVNIARALFDEIPERDVVSCNAMMAGYVQHGHCMEALKLYHDMLSERKLYPDVATLLIALSAIAQLGHIDEGITIHRYIEENRFILGGRLGVALIDMYSKCGSIENALLVFEDIKEKSVDHWNAMIGGLAIHGLGELAFELFMEMEKLSVNPDDITFISVLNACGHAGLVKEGLLCFELMRRVHKLEPKLQHYGCMVDILGRAGHIKSARNFIEKMPIEPNDVIWRTLLSACKNYENFDIGEPVANHLIGLDSCNSSSYVLMSNMYAGFGKECPPCLSPRIPCEFYKLL</sequence>
<proteinExistence type="inferred from homology"/>
<dbReference type="InterPro" id="IPR046960">
    <property type="entry name" value="PPR_At4g14850-like_plant"/>
</dbReference>